<dbReference type="RefSeq" id="WP_153235480.1">
    <property type="nucleotide sequence ID" value="NZ_WINI01000007.1"/>
</dbReference>
<dbReference type="Pfam" id="PF13474">
    <property type="entry name" value="SnoaL_3"/>
    <property type="match status" value="1"/>
</dbReference>
<dbReference type="Proteomes" id="UP000451565">
    <property type="component" value="Unassembled WGS sequence"/>
</dbReference>
<dbReference type="OrthoDB" id="5767026at2"/>
<dbReference type="SUPFAM" id="SSF54427">
    <property type="entry name" value="NTF2-like"/>
    <property type="match status" value="1"/>
</dbReference>
<dbReference type="InterPro" id="IPR032710">
    <property type="entry name" value="NTF2-like_dom_sf"/>
</dbReference>
<gene>
    <name evidence="2" type="ORF">GEV47_14575</name>
</gene>
<proteinExistence type="predicted"/>
<dbReference type="PANTHER" id="PTHR34957">
    <property type="entry name" value="NUCLEAR TRANSPORT FACTOR 2 (NTF2) FAMILY PROTEIN"/>
    <property type="match status" value="1"/>
</dbReference>
<comment type="caution">
    <text evidence="2">The sequence shown here is derived from an EMBL/GenBank/DDBJ whole genome shotgun (WGS) entry which is preliminary data.</text>
</comment>
<keyword evidence="3" id="KW-1185">Reference proteome</keyword>
<evidence type="ECO:0000259" key="1">
    <source>
        <dbReference type="Pfam" id="PF13474"/>
    </source>
</evidence>
<dbReference type="PANTHER" id="PTHR34957:SF1">
    <property type="entry name" value="NUCLEAR TRANSPORT FACTOR 2 (NTF2) FAMILY PROTEIN"/>
    <property type="match status" value="1"/>
</dbReference>
<evidence type="ECO:0000313" key="2">
    <source>
        <dbReference type="EMBL" id="MQR01901.1"/>
    </source>
</evidence>
<reference evidence="2 3" key="1">
    <citation type="submission" date="2019-10" db="EMBL/GenBank/DDBJ databases">
        <title>Glaciimonas soli sp. nov., a psychrophilic bacterium isolated from the forest soil of a high elevation mountain in Taiwan.</title>
        <authorList>
            <person name="Wang L.-T."/>
            <person name="Shieh W.Y."/>
        </authorList>
    </citation>
    <scope>NUCLEOTIDE SEQUENCE [LARGE SCALE GENOMIC DNA]</scope>
    <source>
        <strain evidence="2 3">GS1</strain>
    </source>
</reference>
<dbReference type="Gene3D" id="3.10.450.50">
    <property type="match status" value="1"/>
</dbReference>
<organism evidence="2 3">
    <name type="scientific">Glaciimonas soli</name>
    <dbReference type="NCBI Taxonomy" id="2590999"/>
    <lineage>
        <taxon>Bacteria</taxon>
        <taxon>Pseudomonadati</taxon>
        <taxon>Pseudomonadota</taxon>
        <taxon>Betaproteobacteria</taxon>
        <taxon>Burkholderiales</taxon>
        <taxon>Oxalobacteraceae</taxon>
        <taxon>Glaciimonas</taxon>
    </lineage>
</organism>
<dbReference type="AlphaFoldDB" id="A0A843YX79"/>
<sequence length="144" mass="15888">MPRAKLMHSSAEETEAAFYDALGRADIDAMMALWAEDEEIICVHPNAPRLIGHAAIRATFEALFERGGVHVSVRQLHTVHNMSTSIHSVIENIHQTGNPPQELHILATNVYLKTPRGWCITLHHASIAPGPAPEEMMSNSAMLH</sequence>
<dbReference type="EMBL" id="WINI01000007">
    <property type="protein sequence ID" value="MQR01901.1"/>
    <property type="molecule type" value="Genomic_DNA"/>
</dbReference>
<dbReference type="InterPro" id="IPR037401">
    <property type="entry name" value="SnoaL-like"/>
</dbReference>
<evidence type="ECO:0000313" key="3">
    <source>
        <dbReference type="Proteomes" id="UP000451565"/>
    </source>
</evidence>
<accession>A0A843YX79</accession>
<protein>
    <submittedName>
        <fullName evidence="2">DUF4440 domain-containing protein</fullName>
    </submittedName>
</protein>
<name>A0A843YX79_9BURK</name>
<feature type="domain" description="SnoaL-like" evidence="1">
    <location>
        <begin position="15"/>
        <end position="128"/>
    </location>
</feature>